<feature type="compositionally biased region" description="Acidic residues" evidence="9">
    <location>
        <begin position="780"/>
        <end position="796"/>
    </location>
</feature>
<dbReference type="InterPro" id="IPR050840">
    <property type="entry name" value="Adaptor_Complx_Large_Subunit"/>
</dbReference>
<dbReference type="InterPro" id="IPR008152">
    <property type="entry name" value="Clathrin_a/b/g-adaptin_app_Ig"/>
</dbReference>
<dbReference type="AlphaFoldDB" id="A0A1E4RC99"/>
<feature type="binding site" evidence="8">
    <location>
        <position position="38"/>
    </location>
    <ligand>
        <name>a 1,2-diacyl-sn-glycero-3-phospho-(1D-myo-inositol-3,4,5-trisphosphate)</name>
        <dbReference type="ChEBI" id="CHEBI:57836"/>
    </ligand>
</feature>
<feature type="region of interest" description="Disordered" evidence="9">
    <location>
        <begin position="743"/>
        <end position="803"/>
    </location>
</feature>
<dbReference type="GO" id="GO:0030122">
    <property type="term" value="C:AP-2 adaptor complex"/>
    <property type="evidence" value="ECO:0007669"/>
    <property type="project" value="InterPro"/>
</dbReference>
<dbReference type="OrthoDB" id="28053at2759"/>
<sequence>MAPQMKGLTQFIIDLRNSKDLQEENKRINLEINNIQTKFNSTSNLNGYQKRKYICKLIYIYLLGYTEDIDFGLKESFDLIQSNNYSEKHLGYLSISILINHNNINNISNNSIKSHLDDLLDLVHPYLIKDLQSNNEDFNCLAIQFISSNFNVFADNNIQNSITNSPFLPKQFLINETDENSGQWLEIIDITYSLCCSPIQKPLLKKKAAISLLILLKLYPQVIISNDNWIPRLLSLIDDKNLGTILSIIPLIQFLTSLKVSYVKSIIPSISNTLYNLIIDNKCPSDYYYYDIPAPWLIVKLLQLIEHFFLLTDNQEPIILINDLDSTTLNNLRQVVARSIQNASQPIKGLPNRNSQSSILFQAVSLAVFLDASPDAIDGAIHALMTLLESNETNTRYLALDALVKLTARASSSVAASNTKSSNFSNYLSKIFQLLNDKDISVRKKALDLLYTICNSSNYNIIISKLLDYFPLSDLSIRSEIAVKIAILAEKFATDSTWYVTTMLILLSIGGSNSAAGSISSVNYIGSEVWERIVQIIVNNENLQKTSCKLIVNLLKKSSSNHGHLNNQNVGISENLIKVAAFILGEYGYLIQSEVMEDDNDENLLKDDNIYTTNQFQLLYESYFKVSLITRSMLLSTFLKFVIRFPNEDFIPDILDLYEVENQSLDLEIQTRAFEYLKCSTLILSNTISSTNLVKSILKPIPPFEKKESPLMNRLGSVQKLVGNRNRSSSYVNVSKITNNSNIFNNSRNSSASNLAPPTTSFNNINDPRRASSSSLAASIDEENPEDLSSDEDANPFDESINQPVRVSPNWYPGYHRMLQYDAGIFYENQLIKITYRITKNGPVIKITFTFINNAAKTANTNITGLSVLEFKARTTTEDPNYLINIIEPPKSTVIDKTSMDVEIKIRNIVEINESPVLSLSFKCSESFNQLNLKIPVSLLKTLTSTSMASLDDFKRRWLQIGESLGLAQGEYIVNTVTTHRYNSSNIVRLLGRLGFAVVHSTPDTFENGILVMGAAILYTVKSNYGVLVSVKSTDSVGKEFDLVVRCTGGGVSEIIALTLKEIFEGKF</sequence>
<dbReference type="EMBL" id="KV454546">
    <property type="protein sequence ID" value="ODV64870.1"/>
    <property type="molecule type" value="Genomic_DNA"/>
</dbReference>
<evidence type="ECO:0000256" key="7">
    <source>
        <dbReference type="PIRNR" id="PIRNR037091"/>
    </source>
</evidence>
<feature type="compositionally biased region" description="Polar residues" evidence="9">
    <location>
        <begin position="756"/>
        <end position="766"/>
    </location>
</feature>
<dbReference type="GO" id="GO:0035615">
    <property type="term" value="F:clathrin adaptor activity"/>
    <property type="evidence" value="ECO:0007669"/>
    <property type="project" value="InterPro"/>
</dbReference>
<dbReference type="SUPFAM" id="SSF55711">
    <property type="entry name" value="Subdomain of clathrin and coatomer appendage domain"/>
    <property type="match status" value="1"/>
</dbReference>
<dbReference type="Proteomes" id="UP000095085">
    <property type="component" value="Unassembled WGS sequence"/>
</dbReference>
<feature type="domain" description="Clathrin adaptor alpha/beta/gamma-adaptin appendage Ig-like subdomain" evidence="10">
    <location>
        <begin position="816"/>
        <end position="936"/>
    </location>
</feature>
<keyword evidence="6 7" id="KW-0168">Coated pit</keyword>
<evidence type="ECO:0000313" key="11">
    <source>
        <dbReference type="EMBL" id="ODV64870.1"/>
    </source>
</evidence>
<name>A0A1E4RC99_9ASCO</name>
<dbReference type="Pfam" id="PF01602">
    <property type="entry name" value="Adaptin_N"/>
    <property type="match status" value="2"/>
</dbReference>
<dbReference type="RefSeq" id="XP_020073937.1">
    <property type="nucleotide sequence ID" value="XM_020222628.1"/>
</dbReference>
<evidence type="ECO:0000256" key="2">
    <source>
        <dbReference type="ARBA" id="ARBA00022448"/>
    </source>
</evidence>
<organism evidence="11 12">
    <name type="scientific">Hyphopichia burtonii NRRL Y-1933</name>
    <dbReference type="NCBI Taxonomy" id="984485"/>
    <lineage>
        <taxon>Eukaryota</taxon>
        <taxon>Fungi</taxon>
        <taxon>Dikarya</taxon>
        <taxon>Ascomycota</taxon>
        <taxon>Saccharomycotina</taxon>
        <taxon>Pichiomycetes</taxon>
        <taxon>Debaryomycetaceae</taxon>
        <taxon>Hyphopichia</taxon>
    </lineage>
</organism>
<dbReference type="Gene3D" id="2.60.40.1230">
    <property type="match status" value="1"/>
</dbReference>
<keyword evidence="5 7" id="KW-0472">Membrane</keyword>
<keyword evidence="2 7" id="KW-0813">Transport</keyword>
<dbReference type="InterPro" id="IPR016024">
    <property type="entry name" value="ARM-type_fold"/>
</dbReference>
<evidence type="ECO:0000256" key="9">
    <source>
        <dbReference type="SAM" id="MobiDB-lite"/>
    </source>
</evidence>
<dbReference type="Gene3D" id="1.25.10.10">
    <property type="entry name" value="Leucine-rich Repeat Variant"/>
    <property type="match status" value="1"/>
</dbReference>
<dbReference type="GeneID" id="30997177"/>
<dbReference type="PIRSF" id="PIRSF037091">
    <property type="entry name" value="AP2_complex_alpha"/>
    <property type="match status" value="1"/>
</dbReference>
<dbReference type="InterPro" id="IPR013041">
    <property type="entry name" value="Clathrin_app_Ig-like_sf"/>
</dbReference>
<comment type="subcellular location">
    <subcellularLocation>
        <location evidence="1">Membrane</location>
        <location evidence="1">Coated pit</location>
        <topology evidence="1">Peripheral membrane protein</topology>
        <orientation evidence="1">Cytoplasmic side</orientation>
    </subcellularLocation>
</comment>
<accession>A0A1E4RC99</accession>
<feature type="binding site" evidence="8">
    <location>
        <begin position="52"/>
        <end position="56"/>
    </location>
    <ligand>
        <name>a 1,2-diacyl-sn-glycero-3-phospho-(1D-myo-inositol-3,4,5-trisphosphate)</name>
        <dbReference type="ChEBI" id="CHEBI:57836"/>
    </ligand>
</feature>
<evidence type="ECO:0000256" key="6">
    <source>
        <dbReference type="ARBA" id="ARBA00023176"/>
    </source>
</evidence>
<dbReference type="InterPro" id="IPR017104">
    <property type="entry name" value="AP2_complex_asu"/>
</dbReference>
<evidence type="ECO:0000256" key="1">
    <source>
        <dbReference type="ARBA" id="ARBA00004277"/>
    </source>
</evidence>
<dbReference type="InterPro" id="IPR012295">
    <property type="entry name" value="TBP_dom_sf"/>
</dbReference>
<evidence type="ECO:0000259" key="10">
    <source>
        <dbReference type="SMART" id="SM00809"/>
    </source>
</evidence>
<proteinExistence type="inferred from homology"/>
<evidence type="ECO:0000313" key="12">
    <source>
        <dbReference type="Proteomes" id="UP000095085"/>
    </source>
</evidence>
<protein>
    <recommendedName>
        <fullName evidence="7">AP-2 complex subunit alpha</fullName>
    </recommendedName>
</protein>
<dbReference type="GO" id="GO:0006886">
    <property type="term" value="P:intracellular protein transport"/>
    <property type="evidence" value="ECO:0007669"/>
    <property type="project" value="UniProtKB-UniRule"/>
</dbReference>
<keyword evidence="12" id="KW-1185">Reference proteome</keyword>
<evidence type="ECO:0000256" key="8">
    <source>
        <dbReference type="PIRSR" id="PIRSR037091-1"/>
    </source>
</evidence>
<feature type="compositionally biased region" description="Low complexity" evidence="9">
    <location>
        <begin position="743"/>
        <end position="754"/>
    </location>
</feature>
<comment type="similarity">
    <text evidence="7">Belongs to the adaptor complexes large subunit family.</text>
</comment>
<dbReference type="InterPro" id="IPR009028">
    <property type="entry name" value="Coatomer/calthrin_app_sub_C"/>
</dbReference>
<evidence type="ECO:0000256" key="4">
    <source>
        <dbReference type="ARBA" id="ARBA00022927"/>
    </source>
</evidence>
<evidence type="ECO:0000256" key="5">
    <source>
        <dbReference type="ARBA" id="ARBA00023136"/>
    </source>
</evidence>
<evidence type="ECO:0000256" key="3">
    <source>
        <dbReference type="ARBA" id="ARBA00022583"/>
    </source>
</evidence>
<dbReference type="Gene3D" id="3.30.310.10">
    <property type="entry name" value="TATA-Binding Protein"/>
    <property type="match status" value="1"/>
</dbReference>
<keyword evidence="4 7" id="KW-0653">Protein transport</keyword>
<dbReference type="InterPro" id="IPR002553">
    <property type="entry name" value="Clathrin/coatomer_adapt-like_N"/>
</dbReference>
<dbReference type="GO" id="GO:0072583">
    <property type="term" value="P:clathrin-dependent endocytosis"/>
    <property type="evidence" value="ECO:0007669"/>
    <property type="project" value="InterPro"/>
</dbReference>
<keyword evidence="3 7" id="KW-0254">Endocytosis</keyword>
<comment type="function">
    <text evidence="7">Adaptins are components of the adaptor complexes which link clathrin to receptors in coated vesicles. Clathrin-associated protein complexes are believed to interact with the cytoplasmic tails of membrane proteins, leading to their selection and concentration.</text>
</comment>
<feature type="binding site" evidence="8">
    <location>
        <position position="48"/>
    </location>
    <ligand>
        <name>a 1,2-diacyl-sn-glycero-3-phospho-(1D-myo-inositol-3,4,5-trisphosphate)</name>
        <dbReference type="ChEBI" id="CHEBI:57836"/>
    </ligand>
</feature>
<dbReference type="SUPFAM" id="SSF48371">
    <property type="entry name" value="ARM repeat"/>
    <property type="match status" value="1"/>
</dbReference>
<gene>
    <name evidence="11" type="ORF">HYPBUDRAFT_163651</name>
</gene>
<dbReference type="PANTHER" id="PTHR22780">
    <property type="entry name" value="ADAPTIN, ALPHA/GAMMA/EPSILON"/>
    <property type="match status" value="1"/>
</dbReference>
<dbReference type="SMART" id="SM00809">
    <property type="entry name" value="Alpha_adaptinC2"/>
    <property type="match status" value="1"/>
</dbReference>
<dbReference type="InterPro" id="IPR011989">
    <property type="entry name" value="ARM-like"/>
</dbReference>
<reference evidence="12" key="1">
    <citation type="submission" date="2016-05" db="EMBL/GenBank/DDBJ databases">
        <title>Comparative genomics of biotechnologically important yeasts.</title>
        <authorList>
            <consortium name="DOE Joint Genome Institute"/>
            <person name="Riley R."/>
            <person name="Haridas S."/>
            <person name="Wolfe K.H."/>
            <person name="Lopes M.R."/>
            <person name="Hittinger C.T."/>
            <person name="Goker M."/>
            <person name="Salamov A."/>
            <person name="Wisecaver J."/>
            <person name="Long T.M."/>
            <person name="Aerts A.L."/>
            <person name="Barry K."/>
            <person name="Choi C."/>
            <person name="Clum A."/>
            <person name="Coughlan A.Y."/>
            <person name="Deshpande S."/>
            <person name="Douglass A.P."/>
            <person name="Hanson S.J."/>
            <person name="Klenk H.-P."/>
            <person name="Labutti K."/>
            <person name="Lapidus A."/>
            <person name="Lindquist E."/>
            <person name="Lipzen A."/>
            <person name="Meier-Kolthoff J.P."/>
            <person name="Ohm R.A."/>
            <person name="Otillar R.P."/>
            <person name="Pangilinan J."/>
            <person name="Peng Y."/>
            <person name="Rokas A."/>
            <person name="Rosa C.A."/>
            <person name="Scheuner C."/>
            <person name="Sibirny A.A."/>
            <person name="Slot J.C."/>
            <person name="Stielow J.B."/>
            <person name="Sun H."/>
            <person name="Kurtzman C.P."/>
            <person name="Blackwell M."/>
            <person name="Grigoriev I.V."/>
            <person name="Jeffries T.W."/>
        </authorList>
    </citation>
    <scope>NUCLEOTIDE SEQUENCE [LARGE SCALE GENOMIC DNA]</scope>
    <source>
        <strain evidence="12">NRRL Y-1933</strain>
    </source>
</reference>
<dbReference type="SUPFAM" id="SSF49348">
    <property type="entry name" value="Clathrin adaptor appendage domain"/>
    <property type="match status" value="1"/>
</dbReference>
<dbReference type="STRING" id="984485.A0A1E4RC99"/>